<evidence type="ECO:0008006" key="4">
    <source>
        <dbReference type="Google" id="ProtNLM"/>
    </source>
</evidence>
<sequence length="299" mass="33159">MKTAAFIFGLALSLVCVVHAQETGKTQAERVAVLKDKRINESSGLAVSLREPGVFWTLNDSSGEPCVYAIDQTGKTRGKIRIPNAVNFDWEDLASAKAEDGTPHLYIADIGDNLGVRPTITVYEIAEPSLPKDAGKEELSAEPKVWHVKYPDGHHNAETLLVHPLTHRIYVLTKREDGHSALYLFPEKLVSGVPGLLQKIAAVEFPNRHRLGKRPLDASQTTGGAFSQDGRRIAIATYSDIHEWTLKADDKVETVLPTESRIIEVPLTSQMEAVCYDAGNETLWFTSERLPTPLWRIKR</sequence>
<evidence type="ECO:0000313" key="2">
    <source>
        <dbReference type="EMBL" id="GEP41933.1"/>
    </source>
</evidence>
<keyword evidence="1" id="KW-0732">Signal</keyword>
<dbReference type="AlphaFoldDB" id="A0A512M5C6"/>
<protein>
    <recommendedName>
        <fullName evidence="4">Lipoprotein</fullName>
    </recommendedName>
</protein>
<reference evidence="2 3" key="1">
    <citation type="submission" date="2019-07" db="EMBL/GenBank/DDBJ databases">
        <title>Whole genome shotgun sequence of Brevifollis gellanilyticus NBRC 108608.</title>
        <authorList>
            <person name="Hosoyama A."/>
            <person name="Uohara A."/>
            <person name="Ohji S."/>
            <person name="Ichikawa N."/>
        </authorList>
    </citation>
    <scope>NUCLEOTIDE SEQUENCE [LARGE SCALE GENOMIC DNA]</scope>
    <source>
        <strain evidence="2 3">NBRC 108608</strain>
    </source>
</reference>
<organism evidence="2 3">
    <name type="scientific">Brevifollis gellanilyticus</name>
    <dbReference type="NCBI Taxonomy" id="748831"/>
    <lineage>
        <taxon>Bacteria</taxon>
        <taxon>Pseudomonadati</taxon>
        <taxon>Verrucomicrobiota</taxon>
        <taxon>Verrucomicrobiia</taxon>
        <taxon>Verrucomicrobiales</taxon>
        <taxon>Verrucomicrobiaceae</taxon>
    </lineage>
</organism>
<dbReference type="EMBL" id="BKAG01000006">
    <property type="protein sequence ID" value="GEP41933.1"/>
    <property type="molecule type" value="Genomic_DNA"/>
</dbReference>
<dbReference type="Proteomes" id="UP000321577">
    <property type="component" value="Unassembled WGS sequence"/>
</dbReference>
<evidence type="ECO:0000256" key="1">
    <source>
        <dbReference type="SAM" id="SignalP"/>
    </source>
</evidence>
<dbReference type="SUPFAM" id="SSF75011">
    <property type="entry name" value="3-carboxy-cis,cis-mucoante lactonizing enzyme"/>
    <property type="match status" value="1"/>
</dbReference>
<accession>A0A512M5C6</accession>
<keyword evidence="3" id="KW-1185">Reference proteome</keyword>
<dbReference type="RefSeq" id="WP_146849485.1">
    <property type="nucleotide sequence ID" value="NZ_BKAG01000006.1"/>
</dbReference>
<feature type="chain" id="PRO_5021886289" description="Lipoprotein" evidence="1">
    <location>
        <begin position="21"/>
        <end position="299"/>
    </location>
</feature>
<name>A0A512M5C6_9BACT</name>
<comment type="caution">
    <text evidence="2">The sequence shown here is derived from an EMBL/GenBank/DDBJ whole genome shotgun (WGS) entry which is preliminary data.</text>
</comment>
<dbReference type="OrthoDB" id="9798438at2"/>
<proteinExistence type="predicted"/>
<evidence type="ECO:0000313" key="3">
    <source>
        <dbReference type="Proteomes" id="UP000321577"/>
    </source>
</evidence>
<gene>
    <name evidence="2" type="ORF">BGE01nite_12240</name>
</gene>
<feature type="signal peptide" evidence="1">
    <location>
        <begin position="1"/>
        <end position="20"/>
    </location>
</feature>